<feature type="coiled-coil region" evidence="1">
    <location>
        <begin position="27"/>
        <end position="111"/>
    </location>
</feature>
<keyword evidence="1" id="KW-0175">Coiled coil</keyword>
<protein>
    <submittedName>
        <fullName evidence="2">Uncharacterized protein</fullName>
    </submittedName>
</protein>
<dbReference type="AlphaFoldDB" id="A0AAV9S7K3"/>
<sequence>MRYLEDTYQRKQSNTLNKIETQKKHDVKFLKMEHNEKMKKMEETLENFQVLKEYQHNILEEELKKLQKEVVQLKKGISTAQQENHHLNETLQEVQQKLSELHGQVEEHKHSKEYMEVCWRV</sequence>
<organism evidence="2 3">
    <name type="scientific">Crenichthys baileyi</name>
    <name type="common">White River springfish</name>
    <dbReference type="NCBI Taxonomy" id="28760"/>
    <lineage>
        <taxon>Eukaryota</taxon>
        <taxon>Metazoa</taxon>
        <taxon>Chordata</taxon>
        <taxon>Craniata</taxon>
        <taxon>Vertebrata</taxon>
        <taxon>Euteleostomi</taxon>
        <taxon>Actinopterygii</taxon>
        <taxon>Neopterygii</taxon>
        <taxon>Teleostei</taxon>
        <taxon>Neoteleostei</taxon>
        <taxon>Acanthomorphata</taxon>
        <taxon>Ovalentaria</taxon>
        <taxon>Atherinomorphae</taxon>
        <taxon>Cyprinodontiformes</taxon>
        <taxon>Goodeidae</taxon>
        <taxon>Crenichthys</taxon>
    </lineage>
</organism>
<reference evidence="2 3" key="1">
    <citation type="submission" date="2021-06" db="EMBL/GenBank/DDBJ databases">
        <authorList>
            <person name="Palmer J.M."/>
        </authorList>
    </citation>
    <scope>NUCLEOTIDE SEQUENCE [LARGE SCALE GENOMIC DNA]</scope>
    <source>
        <strain evidence="2 3">MEX-2019</strain>
        <tissue evidence="2">Muscle</tissue>
    </source>
</reference>
<gene>
    <name evidence="2" type="ORF">CRENBAI_007099</name>
</gene>
<dbReference type="EMBL" id="JAHHUM010000733">
    <property type="protein sequence ID" value="KAK5617363.1"/>
    <property type="molecule type" value="Genomic_DNA"/>
</dbReference>
<evidence type="ECO:0000256" key="1">
    <source>
        <dbReference type="SAM" id="Coils"/>
    </source>
</evidence>
<proteinExistence type="predicted"/>
<evidence type="ECO:0000313" key="3">
    <source>
        <dbReference type="Proteomes" id="UP001311232"/>
    </source>
</evidence>
<evidence type="ECO:0000313" key="2">
    <source>
        <dbReference type="EMBL" id="KAK5617363.1"/>
    </source>
</evidence>
<accession>A0AAV9S7K3</accession>
<name>A0AAV9S7K3_9TELE</name>
<dbReference type="Proteomes" id="UP001311232">
    <property type="component" value="Unassembled WGS sequence"/>
</dbReference>
<comment type="caution">
    <text evidence="2">The sequence shown here is derived from an EMBL/GenBank/DDBJ whole genome shotgun (WGS) entry which is preliminary data.</text>
</comment>
<keyword evidence="3" id="KW-1185">Reference proteome</keyword>